<dbReference type="Proteomes" id="UP001165135">
    <property type="component" value="Unassembled WGS sequence"/>
</dbReference>
<sequence>MAATLAFAATPALASSGVKVSGWYDSCNGSSSPGCLYYSPNGTGGIYVSNKYISNLSGEEFVYGAGDGLPVRNNAASIGNNTTNCGSTTWVNINAGGDWNWTPSGRGGNLTSPGLRNNEASFDPKASCS</sequence>
<feature type="compositionally biased region" description="Polar residues" evidence="1">
    <location>
        <begin position="109"/>
        <end position="120"/>
    </location>
</feature>
<evidence type="ECO:0000313" key="2">
    <source>
        <dbReference type="EMBL" id="GLY79257.1"/>
    </source>
</evidence>
<dbReference type="RefSeq" id="WP_285630426.1">
    <property type="nucleotide sequence ID" value="NZ_BSTJ01000011.1"/>
</dbReference>
<accession>A0A9W6RSA2</accession>
<dbReference type="EMBL" id="BSTJ01000011">
    <property type="protein sequence ID" value="GLY79257.1"/>
    <property type="molecule type" value="Genomic_DNA"/>
</dbReference>
<proteinExistence type="predicted"/>
<dbReference type="AlphaFoldDB" id="A0A9W6RSA2"/>
<reference evidence="2" key="1">
    <citation type="submission" date="2023-03" db="EMBL/GenBank/DDBJ databases">
        <title>Actinoallomurus iriomotensis NBRC 103681.</title>
        <authorList>
            <person name="Ichikawa N."/>
            <person name="Sato H."/>
            <person name="Tonouchi N."/>
        </authorList>
    </citation>
    <scope>NUCLEOTIDE SEQUENCE</scope>
    <source>
        <strain evidence="2">NBRC 103681</strain>
    </source>
</reference>
<evidence type="ECO:0000256" key="1">
    <source>
        <dbReference type="SAM" id="MobiDB-lite"/>
    </source>
</evidence>
<evidence type="ECO:0008006" key="4">
    <source>
        <dbReference type="Google" id="ProtNLM"/>
    </source>
</evidence>
<gene>
    <name evidence="2" type="ORF">Airi01_075240</name>
</gene>
<organism evidence="2 3">
    <name type="scientific">Actinoallomurus iriomotensis</name>
    <dbReference type="NCBI Taxonomy" id="478107"/>
    <lineage>
        <taxon>Bacteria</taxon>
        <taxon>Bacillati</taxon>
        <taxon>Actinomycetota</taxon>
        <taxon>Actinomycetes</taxon>
        <taxon>Streptosporangiales</taxon>
        <taxon>Thermomonosporaceae</taxon>
        <taxon>Actinoallomurus</taxon>
    </lineage>
</organism>
<comment type="caution">
    <text evidence="2">The sequence shown here is derived from an EMBL/GenBank/DDBJ whole genome shotgun (WGS) entry which is preliminary data.</text>
</comment>
<protein>
    <recommendedName>
        <fullName evidence="4">Peptidase inhibitor family I36</fullName>
    </recommendedName>
</protein>
<name>A0A9W6RSA2_9ACTN</name>
<evidence type="ECO:0000313" key="3">
    <source>
        <dbReference type="Proteomes" id="UP001165135"/>
    </source>
</evidence>
<feature type="region of interest" description="Disordered" evidence="1">
    <location>
        <begin position="102"/>
        <end position="129"/>
    </location>
</feature>